<dbReference type="AlphaFoldDB" id="A0ABD3US55"/>
<reference evidence="1 2" key="1">
    <citation type="submission" date="2024-12" db="EMBL/GenBank/DDBJ databases">
        <title>The unique morphological basis and parallel evolutionary history of personate flowers in Penstemon.</title>
        <authorList>
            <person name="Depatie T.H."/>
            <person name="Wessinger C.A."/>
        </authorList>
    </citation>
    <scope>NUCLEOTIDE SEQUENCE [LARGE SCALE GENOMIC DNA]</scope>
    <source>
        <strain evidence="1">WTNN_2</strain>
        <tissue evidence="1">Leaf</tissue>
    </source>
</reference>
<protein>
    <submittedName>
        <fullName evidence="1">Uncharacterized protein</fullName>
    </submittedName>
</protein>
<accession>A0ABD3US55</accession>
<sequence length="141" mass="16065">MNINQLINQSIFYIYYTGLSEPLPGSKNFIEYFSNQFSICTYYKCIEFISHIKDLAKLHKISHASGLQFWSCENMLRKTADLEARTARCAEVLPLDAFIMISVCMLSDNIRPSDARAVSFNCTICVNPSLQIEQASEPYIS</sequence>
<dbReference type="EMBL" id="JBJXBP010000001">
    <property type="protein sequence ID" value="KAL3851092.1"/>
    <property type="molecule type" value="Genomic_DNA"/>
</dbReference>
<dbReference type="Proteomes" id="UP001634393">
    <property type="component" value="Unassembled WGS sequence"/>
</dbReference>
<name>A0ABD3US55_9LAMI</name>
<keyword evidence="2" id="KW-1185">Reference proteome</keyword>
<evidence type="ECO:0000313" key="2">
    <source>
        <dbReference type="Proteomes" id="UP001634393"/>
    </source>
</evidence>
<proteinExistence type="predicted"/>
<evidence type="ECO:0000313" key="1">
    <source>
        <dbReference type="EMBL" id="KAL3851092.1"/>
    </source>
</evidence>
<organism evidence="1 2">
    <name type="scientific">Penstemon smallii</name>
    <dbReference type="NCBI Taxonomy" id="265156"/>
    <lineage>
        <taxon>Eukaryota</taxon>
        <taxon>Viridiplantae</taxon>
        <taxon>Streptophyta</taxon>
        <taxon>Embryophyta</taxon>
        <taxon>Tracheophyta</taxon>
        <taxon>Spermatophyta</taxon>
        <taxon>Magnoliopsida</taxon>
        <taxon>eudicotyledons</taxon>
        <taxon>Gunneridae</taxon>
        <taxon>Pentapetalae</taxon>
        <taxon>asterids</taxon>
        <taxon>lamiids</taxon>
        <taxon>Lamiales</taxon>
        <taxon>Plantaginaceae</taxon>
        <taxon>Cheloneae</taxon>
        <taxon>Penstemon</taxon>
    </lineage>
</organism>
<gene>
    <name evidence="1" type="ORF">ACJIZ3_012974</name>
</gene>
<comment type="caution">
    <text evidence="1">The sequence shown here is derived from an EMBL/GenBank/DDBJ whole genome shotgun (WGS) entry which is preliminary data.</text>
</comment>